<name>A0A834CXR1_JUGRE</name>
<gene>
    <name evidence="3" type="ORF">F2P56_011348</name>
</gene>
<dbReference type="PANTHER" id="PTHR11439:SF500">
    <property type="entry name" value="RNA-DIRECTED DNA POLYMERASE"/>
    <property type="match status" value="1"/>
</dbReference>
<dbReference type="Proteomes" id="UP000619265">
    <property type="component" value="Unassembled WGS sequence"/>
</dbReference>
<reference evidence="3" key="1">
    <citation type="submission" date="2015-10" db="EMBL/GenBank/DDBJ databases">
        <authorList>
            <person name="Martinez-Garcia P.J."/>
            <person name="Crepeau M.W."/>
            <person name="Puiu D."/>
            <person name="Gonzalez-Ibeas D."/>
            <person name="Whalen J."/>
            <person name="Stevens K."/>
            <person name="Paul R."/>
            <person name="Butterfield T."/>
            <person name="Britton M."/>
            <person name="Reagan R."/>
            <person name="Chakraborty S."/>
            <person name="Walawage S.L."/>
            <person name="Vasquez-Gross H.A."/>
            <person name="Cardeno C."/>
            <person name="Famula R."/>
            <person name="Pratt K."/>
            <person name="Kuruganti S."/>
            <person name="Aradhya M.K."/>
            <person name="Leslie C.A."/>
            <person name="Dandekar A.M."/>
            <person name="Salzberg S.L."/>
            <person name="Wegrzyn J.L."/>
            <person name="Langley C.H."/>
            <person name="Neale D.B."/>
        </authorList>
    </citation>
    <scope>NUCLEOTIDE SEQUENCE</scope>
    <source>
        <tissue evidence="3">Leaves</tissue>
    </source>
</reference>
<evidence type="ECO:0000313" key="3">
    <source>
        <dbReference type="EMBL" id="KAF5470860.1"/>
    </source>
</evidence>
<dbReference type="EMBL" id="LIHL02000005">
    <property type="protein sequence ID" value="KAF5470860.1"/>
    <property type="molecule type" value="Genomic_DNA"/>
</dbReference>
<reference evidence="3" key="2">
    <citation type="submission" date="2020-03" db="EMBL/GenBank/DDBJ databases">
        <title>Walnut 2.0.</title>
        <authorList>
            <person name="Marrano A."/>
            <person name="Britton M."/>
            <person name="Zimin A.V."/>
            <person name="Zaini P.A."/>
            <person name="Workman R."/>
            <person name="Puiu D."/>
            <person name="Bianco L."/>
            <person name="Allen B.J."/>
            <person name="Troggio M."/>
            <person name="Leslie C.A."/>
            <person name="Timp W."/>
            <person name="Dendekar A."/>
            <person name="Salzberg S.L."/>
            <person name="Neale D.B."/>
        </authorList>
    </citation>
    <scope>NUCLEOTIDE SEQUENCE</scope>
    <source>
        <tissue evidence="3">Leaves</tissue>
    </source>
</reference>
<keyword evidence="1" id="KW-0732">Signal</keyword>
<feature type="chain" id="PRO_5032709860" description="Reverse transcriptase Ty1/copia-type domain-containing protein" evidence="1">
    <location>
        <begin position="23"/>
        <end position="227"/>
    </location>
</feature>
<comment type="caution">
    <text evidence="3">The sequence shown here is derived from an EMBL/GenBank/DDBJ whole genome shotgun (WGS) entry which is preliminary data.</text>
</comment>
<dbReference type="InterPro" id="IPR043502">
    <property type="entry name" value="DNA/RNA_pol_sf"/>
</dbReference>
<evidence type="ECO:0000256" key="1">
    <source>
        <dbReference type="SAM" id="SignalP"/>
    </source>
</evidence>
<dbReference type="InterPro" id="IPR013103">
    <property type="entry name" value="RVT_2"/>
</dbReference>
<protein>
    <recommendedName>
        <fullName evidence="2">Reverse transcriptase Ty1/copia-type domain-containing protein</fullName>
    </recommendedName>
</protein>
<dbReference type="Pfam" id="PF07727">
    <property type="entry name" value="RVT_2"/>
    <property type="match status" value="1"/>
</dbReference>
<evidence type="ECO:0000313" key="4">
    <source>
        <dbReference type="Proteomes" id="UP000619265"/>
    </source>
</evidence>
<evidence type="ECO:0000259" key="2">
    <source>
        <dbReference type="Pfam" id="PF07727"/>
    </source>
</evidence>
<sequence length="227" mass="25040">MDSKQAPRAWFLRLSQALLALGFNGSTVDTSLFTFHLNNISVYVLIYVDDIIIARNSSSSIDHLITHLSAEFAVKDGPLSYFLGIMVTTTSEDLHLNQEKYAIDLLNRTRMAGAKPTSTPCTSGSKLSKFAGDPLNDPTEYKILVGALQYLTLTRPDLSFSVNQLCQFLHCPTTDHLVAAKRVLRYLKGTLQFGLNFSKGSLQLNGFCDSDWAGSPDDRKSTSGYCI</sequence>
<organism evidence="3 4">
    <name type="scientific">Juglans regia</name>
    <name type="common">English walnut</name>
    <dbReference type="NCBI Taxonomy" id="51240"/>
    <lineage>
        <taxon>Eukaryota</taxon>
        <taxon>Viridiplantae</taxon>
        <taxon>Streptophyta</taxon>
        <taxon>Embryophyta</taxon>
        <taxon>Tracheophyta</taxon>
        <taxon>Spermatophyta</taxon>
        <taxon>Magnoliopsida</taxon>
        <taxon>eudicotyledons</taxon>
        <taxon>Gunneridae</taxon>
        <taxon>Pentapetalae</taxon>
        <taxon>rosids</taxon>
        <taxon>fabids</taxon>
        <taxon>Fagales</taxon>
        <taxon>Juglandaceae</taxon>
        <taxon>Juglans</taxon>
    </lineage>
</organism>
<feature type="domain" description="Reverse transcriptase Ty1/copia-type" evidence="2">
    <location>
        <begin position="4"/>
        <end position="121"/>
    </location>
</feature>
<proteinExistence type="predicted"/>
<dbReference type="Gramene" id="Jr05_11510_p1">
    <property type="protein sequence ID" value="cds.Jr05_11510_p1"/>
    <property type="gene ID" value="Jr05_11510"/>
</dbReference>
<dbReference type="PANTHER" id="PTHR11439">
    <property type="entry name" value="GAG-POL-RELATED RETROTRANSPOSON"/>
    <property type="match status" value="1"/>
</dbReference>
<accession>A0A834CXR1</accession>
<dbReference type="SUPFAM" id="SSF56672">
    <property type="entry name" value="DNA/RNA polymerases"/>
    <property type="match status" value="1"/>
</dbReference>
<feature type="signal peptide" evidence="1">
    <location>
        <begin position="1"/>
        <end position="22"/>
    </location>
</feature>
<dbReference type="AlphaFoldDB" id="A0A834CXR1"/>